<feature type="region of interest" description="Disordered" evidence="1">
    <location>
        <begin position="1"/>
        <end position="39"/>
    </location>
</feature>
<feature type="compositionally biased region" description="Low complexity" evidence="1">
    <location>
        <begin position="204"/>
        <end position="218"/>
    </location>
</feature>
<reference evidence="2" key="1">
    <citation type="submission" date="2021-03" db="EMBL/GenBank/DDBJ databases">
        <title>Evolutionary innovations through gain and loss of genes in the ectomycorrhizal Boletales.</title>
        <authorList>
            <person name="Wu G."/>
            <person name="Miyauchi S."/>
            <person name="Morin E."/>
            <person name="Yang Z.-L."/>
            <person name="Xu J."/>
            <person name="Martin F.M."/>
        </authorList>
    </citation>
    <scope>NUCLEOTIDE SEQUENCE</scope>
    <source>
        <strain evidence="2">BR01</strain>
    </source>
</reference>
<organism evidence="2 3">
    <name type="scientific">Boletus reticuloceps</name>
    <dbReference type="NCBI Taxonomy" id="495285"/>
    <lineage>
        <taxon>Eukaryota</taxon>
        <taxon>Fungi</taxon>
        <taxon>Dikarya</taxon>
        <taxon>Basidiomycota</taxon>
        <taxon>Agaricomycotina</taxon>
        <taxon>Agaricomycetes</taxon>
        <taxon>Agaricomycetidae</taxon>
        <taxon>Boletales</taxon>
        <taxon>Boletineae</taxon>
        <taxon>Boletaceae</taxon>
        <taxon>Boletoideae</taxon>
        <taxon>Boletus</taxon>
    </lineage>
</organism>
<dbReference type="AlphaFoldDB" id="A0A8I2YXJ7"/>
<accession>A0A8I2YXJ7</accession>
<protein>
    <submittedName>
        <fullName evidence="2">Uncharacterized protein</fullName>
    </submittedName>
</protein>
<evidence type="ECO:0000256" key="1">
    <source>
        <dbReference type="SAM" id="MobiDB-lite"/>
    </source>
</evidence>
<proteinExistence type="predicted"/>
<name>A0A8I2YXJ7_9AGAM</name>
<comment type="caution">
    <text evidence="2">The sequence shown here is derived from an EMBL/GenBank/DDBJ whole genome shotgun (WGS) entry which is preliminary data.</text>
</comment>
<keyword evidence="3" id="KW-1185">Reference proteome</keyword>
<dbReference type="OrthoDB" id="3255922at2759"/>
<feature type="compositionally biased region" description="Basic and acidic residues" evidence="1">
    <location>
        <begin position="134"/>
        <end position="160"/>
    </location>
</feature>
<feature type="region of interest" description="Disordered" evidence="1">
    <location>
        <begin position="100"/>
        <end position="163"/>
    </location>
</feature>
<feature type="compositionally biased region" description="Basic and acidic residues" evidence="1">
    <location>
        <begin position="100"/>
        <end position="111"/>
    </location>
</feature>
<dbReference type="Proteomes" id="UP000683000">
    <property type="component" value="Unassembled WGS sequence"/>
</dbReference>
<feature type="compositionally biased region" description="Low complexity" evidence="1">
    <location>
        <begin position="358"/>
        <end position="376"/>
    </location>
</feature>
<evidence type="ECO:0000313" key="2">
    <source>
        <dbReference type="EMBL" id="KAG6379557.1"/>
    </source>
</evidence>
<evidence type="ECO:0000313" key="3">
    <source>
        <dbReference type="Proteomes" id="UP000683000"/>
    </source>
</evidence>
<dbReference type="EMBL" id="JAGFBS010000004">
    <property type="protein sequence ID" value="KAG6379557.1"/>
    <property type="molecule type" value="Genomic_DNA"/>
</dbReference>
<feature type="region of interest" description="Disordered" evidence="1">
    <location>
        <begin position="185"/>
        <end position="431"/>
    </location>
</feature>
<gene>
    <name evidence="2" type="ORF">JVT61DRAFT_10058</name>
</gene>
<sequence length="544" mass="59794">MTAAFMSNPLSPFNPGVRPPSRLDRGGTPPGSSKVSSYMSPFNVRHDSERGYQPYSQNYILPVHSGFSVRVFKAPTLTASARQCSNAGQQLSAVTARGDMDYKPASHRDPRPSVPPVRDAPRKLVKPPPPSHAHVQEERERGRERERERERDRGYRDTRRFGFIHPGAVPDTYIYERSIASSKSDPYHEYYYPPSSDSTGSEIDSLFSHNSSASSNSSVDDDCPPRGMLQVARTTPERRPSFGHGHGGQRSGTPFPVSYHTCPTCSEMSSSPPPRAAGRPDGGPHGSRPLPAPPVSARVRKDSLVLASERSVPPQATRPRLPQLRIGDRPAYPVDAPPSAWCTAETGGYPSGLPPPLARSSSLKSSGSAGSSSHGVVPPPPGLNIHWEYGQTIDITADPPHRLPNRRNSDGDQGQILLPRPRRSSTVPPPRSVRWCEGLVCPSPILPSQRRKGWFNRRGDQLWRNDGSYKPPAPGEDYPEDLDDYPEPNGGWQNEDGIRIDLNRRLIPKAPLRSVLKRTNYCKENSIIAGYLTNGQESPTSDDD</sequence>
<feature type="compositionally biased region" description="Polar residues" evidence="1">
    <location>
        <begin position="30"/>
        <end position="39"/>
    </location>
</feature>